<gene>
    <name evidence="1" type="ORF">PGLA1383_LOCUS31378</name>
</gene>
<dbReference type="GO" id="GO:0012505">
    <property type="term" value="C:endomembrane system"/>
    <property type="evidence" value="ECO:0007669"/>
    <property type="project" value="TreeGrafter"/>
</dbReference>
<feature type="non-terminal residue" evidence="1">
    <location>
        <position position="1"/>
    </location>
</feature>
<evidence type="ECO:0000313" key="1">
    <source>
        <dbReference type="EMBL" id="CAE8613621.1"/>
    </source>
</evidence>
<dbReference type="AlphaFoldDB" id="A0A813FHF1"/>
<proteinExistence type="predicted"/>
<keyword evidence="2" id="KW-1185">Reference proteome</keyword>
<evidence type="ECO:0000313" key="2">
    <source>
        <dbReference type="Proteomes" id="UP000654075"/>
    </source>
</evidence>
<dbReference type="PANTHER" id="PTHR10281">
    <property type="entry name" value="MEMBRANE-ASSOCIATED PROGESTERONE RECEPTOR COMPONENT-RELATED"/>
    <property type="match status" value="1"/>
</dbReference>
<protein>
    <recommendedName>
        <fullName evidence="3">Cytochrome b5 heme-binding domain-containing protein</fullName>
    </recommendedName>
</protein>
<dbReference type="Gene3D" id="3.10.120.10">
    <property type="entry name" value="Cytochrome b5-like heme/steroid binding domain"/>
    <property type="match status" value="1"/>
</dbReference>
<feature type="non-terminal residue" evidence="1">
    <location>
        <position position="302"/>
    </location>
</feature>
<dbReference type="SUPFAM" id="SSF55856">
    <property type="entry name" value="Cytochrome b5-like heme/steroid binding domain"/>
    <property type="match status" value="1"/>
</dbReference>
<comment type="caution">
    <text evidence="1">The sequence shown here is derived from an EMBL/GenBank/DDBJ whole genome shotgun (WGS) entry which is preliminary data.</text>
</comment>
<dbReference type="InterPro" id="IPR050577">
    <property type="entry name" value="MAPR/NEUFC/NENF-like"/>
</dbReference>
<reference evidence="1" key="1">
    <citation type="submission" date="2021-02" db="EMBL/GenBank/DDBJ databases">
        <authorList>
            <person name="Dougan E. K."/>
            <person name="Rhodes N."/>
            <person name="Thang M."/>
            <person name="Chan C."/>
        </authorList>
    </citation>
    <scope>NUCLEOTIDE SEQUENCE</scope>
</reference>
<sequence length="302" mass="33541">TLMQQQQQQQQQQQTKAIPPAAMMLTKSLRWACVAALCAASDVSSDGLVPLSHGASWPGCAEEGICVFTEEFLRSFTGLRGSVASSEDKAAGLPDSTILVSVASYVFNVTSAPQYYRPDFGNYGKLAGREASRALGMMSMEDEDVDSHLLADLTEDQWEELFNWIDKFQGKYPLVGRLTGWKPLVTMEDINERSGFSLYRGPISLLKEAYEETESMGSTTVLLAALDNSTRIHGKLHPMIAVLSIGDCELLMLRRANGRQSDLEAVFHTEMQRIDYNVQTPLQLARVDERIDEEFDESIALE</sequence>
<dbReference type="InterPro" id="IPR036400">
    <property type="entry name" value="Cyt_B5-like_heme/steroid_sf"/>
</dbReference>
<dbReference type="GO" id="GO:0016020">
    <property type="term" value="C:membrane"/>
    <property type="evidence" value="ECO:0007669"/>
    <property type="project" value="TreeGrafter"/>
</dbReference>
<dbReference type="PANTHER" id="PTHR10281:SF76">
    <property type="entry name" value="CALCUTTA CUP-RELATED"/>
    <property type="match status" value="1"/>
</dbReference>
<organism evidence="1 2">
    <name type="scientific">Polarella glacialis</name>
    <name type="common">Dinoflagellate</name>
    <dbReference type="NCBI Taxonomy" id="89957"/>
    <lineage>
        <taxon>Eukaryota</taxon>
        <taxon>Sar</taxon>
        <taxon>Alveolata</taxon>
        <taxon>Dinophyceae</taxon>
        <taxon>Suessiales</taxon>
        <taxon>Suessiaceae</taxon>
        <taxon>Polarella</taxon>
    </lineage>
</organism>
<name>A0A813FHF1_POLGL</name>
<dbReference type="Proteomes" id="UP000654075">
    <property type="component" value="Unassembled WGS sequence"/>
</dbReference>
<evidence type="ECO:0008006" key="3">
    <source>
        <dbReference type="Google" id="ProtNLM"/>
    </source>
</evidence>
<dbReference type="EMBL" id="CAJNNV010025282">
    <property type="protein sequence ID" value="CAE8613621.1"/>
    <property type="molecule type" value="Genomic_DNA"/>
</dbReference>
<accession>A0A813FHF1</accession>